<gene>
    <name evidence="3" type="ORF">CspeluHIS016_0702820</name>
</gene>
<comment type="caution">
    <text evidence="3">The sequence shown here is derived from an EMBL/GenBank/DDBJ whole genome shotgun (WGS) entry which is preliminary data.</text>
</comment>
<dbReference type="AlphaFoldDB" id="A0AAD3TYL1"/>
<feature type="compositionally biased region" description="Basic and acidic residues" evidence="2">
    <location>
        <begin position="29"/>
        <end position="43"/>
    </location>
</feature>
<dbReference type="Proteomes" id="UP001222932">
    <property type="component" value="Unassembled WGS sequence"/>
</dbReference>
<keyword evidence="4" id="KW-1185">Reference proteome</keyword>
<feature type="compositionally biased region" description="Low complexity" evidence="2">
    <location>
        <begin position="52"/>
        <end position="71"/>
    </location>
</feature>
<reference evidence="3" key="2">
    <citation type="submission" date="2023-06" db="EMBL/GenBank/DDBJ databases">
        <authorList>
            <person name="Kobayashi Y."/>
            <person name="Kayamori A."/>
            <person name="Aoki K."/>
            <person name="Shiwa Y."/>
            <person name="Fujita N."/>
            <person name="Sugita T."/>
            <person name="Iwasaki W."/>
            <person name="Tanaka N."/>
            <person name="Takashima M."/>
        </authorList>
    </citation>
    <scope>NUCLEOTIDE SEQUENCE</scope>
    <source>
        <strain evidence="3">HIS016</strain>
    </source>
</reference>
<evidence type="ECO:0000313" key="3">
    <source>
        <dbReference type="EMBL" id="GMK59267.1"/>
    </source>
</evidence>
<name>A0AAD3TYL1_9TREE</name>
<reference evidence="3" key="1">
    <citation type="journal article" date="2023" name="BMC Genomics">
        <title>Chromosome-level genome assemblies of Cutaneotrichosporon spp. (Trichosporonales, Basidiomycota) reveal imbalanced evolution between nucleotide sequences and chromosome synteny.</title>
        <authorList>
            <person name="Kobayashi Y."/>
            <person name="Kayamori A."/>
            <person name="Aoki K."/>
            <person name="Shiwa Y."/>
            <person name="Matsutani M."/>
            <person name="Fujita N."/>
            <person name="Sugita T."/>
            <person name="Iwasaki W."/>
            <person name="Tanaka N."/>
            <person name="Takashima M."/>
        </authorList>
    </citation>
    <scope>NUCLEOTIDE SEQUENCE</scope>
    <source>
        <strain evidence="3">HIS016</strain>
    </source>
</reference>
<protein>
    <submittedName>
        <fullName evidence="3">Uncharacterized protein</fullName>
    </submittedName>
</protein>
<accession>A0AAD3TYL1</accession>
<evidence type="ECO:0000313" key="4">
    <source>
        <dbReference type="Proteomes" id="UP001222932"/>
    </source>
</evidence>
<feature type="region of interest" description="Disordered" evidence="2">
    <location>
        <begin position="1"/>
        <end position="71"/>
    </location>
</feature>
<evidence type="ECO:0000256" key="2">
    <source>
        <dbReference type="SAM" id="MobiDB-lite"/>
    </source>
</evidence>
<sequence length="249" mass="27212">MSDNFIVSSPPALRRSTRERKAVKFYVPSHERQSHYRQGKDPNSDANSGTFSLSLATTAPPATTAPSQAPSCPIKVIPSLAAALTAIMFPRTGAPPKRHKQPSKPRTARQLLAQLKKVEEAQKKAAAAAKKAIEQEKKAAAMQRRAEEAAAAEQKILDAGLAGWTLTPRGCAGVEECKVFFGTPISMRDEYVPGPYTRVKLQYGGWMVWCAPSSRLGIWAVAGLAITLQMVHDHIKDQWRPGMVQLRTN</sequence>
<feature type="coiled-coil region" evidence="1">
    <location>
        <begin position="108"/>
        <end position="152"/>
    </location>
</feature>
<keyword evidence="1" id="KW-0175">Coiled coil</keyword>
<proteinExistence type="predicted"/>
<dbReference type="EMBL" id="BTCM01000007">
    <property type="protein sequence ID" value="GMK59267.1"/>
    <property type="molecule type" value="Genomic_DNA"/>
</dbReference>
<evidence type="ECO:0000256" key="1">
    <source>
        <dbReference type="SAM" id="Coils"/>
    </source>
</evidence>
<organism evidence="3 4">
    <name type="scientific">Cutaneotrichosporon spelunceum</name>
    <dbReference type="NCBI Taxonomy" id="1672016"/>
    <lineage>
        <taxon>Eukaryota</taxon>
        <taxon>Fungi</taxon>
        <taxon>Dikarya</taxon>
        <taxon>Basidiomycota</taxon>
        <taxon>Agaricomycotina</taxon>
        <taxon>Tremellomycetes</taxon>
        <taxon>Trichosporonales</taxon>
        <taxon>Trichosporonaceae</taxon>
        <taxon>Cutaneotrichosporon</taxon>
    </lineage>
</organism>